<dbReference type="AlphaFoldDB" id="A0A518HWB1"/>
<dbReference type="GO" id="GO:0016787">
    <property type="term" value="F:hydrolase activity"/>
    <property type="evidence" value="ECO:0007669"/>
    <property type="project" value="UniProtKB-KW"/>
</dbReference>
<accession>A0A518HWB1</accession>
<feature type="region of interest" description="Disordered" evidence="1">
    <location>
        <begin position="1"/>
        <end position="30"/>
    </location>
</feature>
<dbReference type="OrthoDB" id="283277at2"/>
<evidence type="ECO:0000313" key="3">
    <source>
        <dbReference type="Proteomes" id="UP000319004"/>
    </source>
</evidence>
<dbReference type="EMBL" id="CP037423">
    <property type="protein sequence ID" value="QDV45064.1"/>
    <property type="molecule type" value="Genomic_DNA"/>
</dbReference>
<name>A0A518HWB1_9BACT</name>
<gene>
    <name evidence="2" type="primary">wapA_13</name>
    <name evidence="2" type="ORF">Enr13x_49370</name>
</gene>
<dbReference type="KEGG" id="snep:Enr13x_49370"/>
<feature type="compositionally biased region" description="Basic residues" evidence="1">
    <location>
        <begin position="1"/>
        <end position="18"/>
    </location>
</feature>
<dbReference type="Proteomes" id="UP000319004">
    <property type="component" value="Chromosome"/>
</dbReference>
<organism evidence="2 3">
    <name type="scientific">Stieleria neptunia</name>
    <dbReference type="NCBI Taxonomy" id="2527979"/>
    <lineage>
        <taxon>Bacteria</taxon>
        <taxon>Pseudomonadati</taxon>
        <taxon>Planctomycetota</taxon>
        <taxon>Planctomycetia</taxon>
        <taxon>Pirellulales</taxon>
        <taxon>Pirellulaceae</taxon>
        <taxon>Stieleria</taxon>
    </lineage>
</organism>
<dbReference type="PANTHER" id="PTHR32305">
    <property type="match status" value="1"/>
</dbReference>
<dbReference type="Gene3D" id="2.180.10.10">
    <property type="entry name" value="RHS repeat-associated core"/>
    <property type="match status" value="1"/>
</dbReference>
<keyword evidence="3" id="KW-1185">Reference proteome</keyword>
<protein>
    <submittedName>
        <fullName evidence="2">tRNA3(Ser)-specific nuclease WapA</fullName>
        <ecNumber evidence="2">3.1.-.-</ecNumber>
    </submittedName>
</protein>
<dbReference type="NCBIfam" id="TIGR03696">
    <property type="entry name" value="Rhs_assc_core"/>
    <property type="match status" value="1"/>
</dbReference>
<dbReference type="EC" id="3.1.-.-" evidence="2"/>
<keyword evidence="2" id="KW-0378">Hydrolase</keyword>
<sequence length="294" mass="31912">MLCHRSSRRQTLQRRLARPRAGGVKSCADSQQNRSCKAPHRQTCSRGKSRCKSHASNTNLAVRYDGTQQYSINALTDSSGMIKERCAYDAYGNLSIFDASGTARTSTAEGNRYTYTGREWDNVLDLYHYRARMYDPLSGRFCSRDPIGYEGSPWNLYEYVNGQPTTNVDPTGEAVPILVVGCVIACAAVPVSYIIGAIGCAGSDDGNGPGAFGRCMRIFAEGLQSNTCANVVSFGAIQACMVCIFKKVAKPANQTGLADDIAKGYGKSREVWKSKIRCCPTRSPSPLGPSPLLQ</sequence>
<dbReference type="PANTHER" id="PTHR32305:SF15">
    <property type="entry name" value="PROTEIN RHSA-RELATED"/>
    <property type="match status" value="1"/>
</dbReference>
<reference evidence="2 3" key="1">
    <citation type="submission" date="2019-03" db="EMBL/GenBank/DDBJ databases">
        <title>Deep-cultivation of Planctomycetes and their phenomic and genomic characterization uncovers novel biology.</title>
        <authorList>
            <person name="Wiegand S."/>
            <person name="Jogler M."/>
            <person name="Boedeker C."/>
            <person name="Pinto D."/>
            <person name="Vollmers J."/>
            <person name="Rivas-Marin E."/>
            <person name="Kohn T."/>
            <person name="Peeters S.H."/>
            <person name="Heuer A."/>
            <person name="Rast P."/>
            <person name="Oberbeckmann S."/>
            <person name="Bunk B."/>
            <person name="Jeske O."/>
            <person name="Meyerdierks A."/>
            <person name="Storesund J.E."/>
            <person name="Kallscheuer N."/>
            <person name="Luecker S."/>
            <person name="Lage O.M."/>
            <person name="Pohl T."/>
            <person name="Merkel B.J."/>
            <person name="Hornburger P."/>
            <person name="Mueller R.-W."/>
            <person name="Bruemmer F."/>
            <person name="Labrenz M."/>
            <person name="Spormann A.M."/>
            <person name="Op den Camp H."/>
            <person name="Overmann J."/>
            <person name="Amann R."/>
            <person name="Jetten M.S.M."/>
            <person name="Mascher T."/>
            <person name="Medema M.H."/>
            <person name="Devos D.P."/>
            <person name="Kaster A.-K."/>
            <person name="Ovreas L."/>
            <person name="Rohde M."/>
            <person name="Galperin M.Y."/>
            <person name="Jogler C."/>
        </authorList>
    </citation>
    <scope>NUCLEOTIDE SEQUENCE [LARGE SCALE GENOMIC DNA]</scope>
    <source>
        <strain evidence="2 3">Enr13</strain>
    </source>
</reference>
<dbReference type="InterPro" id="IPR022385">
    <property type="entry name" value="Rhs_assc_core"/>
</dbReference>
<evidence type="ECO:0000313" key="2">
    <source>
        <dbReference type="EMBL" id="QDV45064.1"/>
    </source>
</evidence>
<evidence type="ECO:0000256" key="1">
    <source>
        <dbReference type="SAM" id="MobiDB-lite"/>
    </source>
</evidence>
<dbReference type="InterPro" id="IPR050708">
    <property type="entry name" value="T6SS_VgrG/RHS"/>
</dbReference>
<proteinExistence type="predicted"/>